<evidence type="ECO:0000313" key="2">
    <source>
        <dbReference type="Proteomes" id="UP000277671"/>
    </source>
</evidence>
<dbReference type="OrthoDB" id="3375257at2"/>
<dbReference type="Pfam" id="PF25681">
    <property type="entry name" value="Phage_TTP_17"/>
    <property type="match status" value="1"/>
</dbReference>
<dbReference type="Proteomes" id="UP000277671">
    <property type="component" value="Unassembled WGS sequence"/>
</dbReference>
<dbReference type="RefSeq" id="WP_121160719.1">
    <property type="nucleotide sequence ID" value="NZ_RBKT01000001.1"/>
</dbReference>
<accession>A0A495JVB4</accession>
<organism evidence="1 2">
    <name type="scientific">Micromonospora pisi</name>
    <dbReference type="NCBI Taxonomy" id="589240"/>
    <lineage>
        <taxon>Bacteria</taxon>
        <taxon>Bacillati</taxon>
        <taxon>Actinomycetota</taxon>
        <taxon>Actinomycetes</taxon>
        <taxon>Micromonosporales</taxon>
        <taxon>Micromonosporaceae</taxon>
        <taxon>Micromonospora</taxon>
    </lineage>
</organism>
<protein>
    <submittedName>
        <fullName evidence="1">Uncharacterized protein</fullName>
    </submittedName>
</protein>
<gene>
    <name evidence="1" type="ORF">BDK92_7251</name>
</gene>
<reference evidence="1 2" key="1">
    <citation type="submission" date="2018-10" db="EMBL/GenBank/DDBJ databases">
        <title>Sequencing the genomes of 1000 actinobacteria strains.</title>
        <authorList>
            <person name="Klenk H.-P."/>
        </authorList>
    </citation>
    <scope>NUCLEOTIDE SEQUENCE [LARGE SCALE GENOMIC DNA]</scope>
    <source>
        <strain evidence="1 2">DSM 45175</strain>
    </source>
</reference>
<dbReference type="InterPro" id="IPR058154">
    <property type="entry name" value="Bxb1_TTP-like"/>
</dbReference>
<proteinExistence type="predicted"/>
<sequence>MAVDVSLIRAYNNGLVAVSAFGDSNPTLPTDGVAALSGDLAEVGAISEDGVTEATSQDRTDLFIWQGSTLARRIPGQFVKTFTFAAAETNLTTIGVQFPGSTITQTATGVTVEEVAPVTDIRSWVLHGIDGTRGLRIVVPLGEVTERGDVVWSNSEITVYEWTLSCYVDQSGVVAYRYYVDDALSS</sequence>
<dbReference type="AlphaFoldDB" id="A0A495JVB4"/>
<evidence type="ECO:0000313" key="1">
    <source>
        <dbReference type="EMBL" id="RKR92771.1"/>
    </source>
</evidence>
<dbReference type="EMBL" id="RBKT01000001">
    <property type="protein sequence ID" value="RKR92771.1"/>
    <property type="molecule type" value="Genomic_DNA"/>
</dbReference>
<keyword evidence="2" id="KW-1185">Reference proteome</keyword>
<comment type="caution">
    <text evidence="1">The sequence shown here is derived from an EMBL/GenBank/DDBJ whole genome shotgun (WGS) entry which is preliminary data.</text>
</comment>
<name>A0A495JVB4_9ACTN</name>